<reference evidence="2" key="1">
    <citation type="submission" date="2020-12" db="EMBL/GenBank/DDBJ databases">
        <title>Ramlibacter sp. nov., isolated from a freshwater alga, Cryptomonas.</title>
        <authorList>
            <person name="Kim H.M."/>
            <person name="Jeon C.O."/>
        </authorList>
    </citation>
    <scope>NUCLEOTIDE SEQUENCE</scope>
    <source>
        <strain evidence="2">CrO1</strain>
    </source>
</reference>
<evidence type="ECO:0000256" key="1">
    <source>
        <dbReference type="SAM" id="Phobius"/>
    </source>
</evidence>
<proteinExistence type="predicted"/>
<accession>A0A934UQF8</accession>
<protein>
    <submittedName>
        <fullName evidence="2">Diguanylate cyclase</fullName>
    </submittedName>
</protein>
<feature type="transmembrane region" description="Helical" evidence="1">
    <location>
        <begin position="138"/>
        <end position="159"/>
    </location>
</feature>
<keyword evidence="3" id="KW-1185">Reference proteome</keyword>
<dbReference type="Proteomes" id="UP000617041">
    <property type="component" value="Unassembled WGS sequence"/>
</dbReference>
<gene>
    <name evidence="2" type="ORF">I8E28_02705</name>
</gene>
<feature type="transmembrane region" description="Helical" evidence="1">
    <location>
        <begin position="47"/>
        <end position="78"/>
    </location>
</feature>
<organism evidence="2 3">
    <name type="scientific">Ramlibacter algicola</name>
    <dbReference type="NCBI Taxonomy" id="2795217"/>
    <lineage>
        <taxon>Bacteria</taxon>
        <taxon>Pseudomonadati</taxon>
        <taxon>Pseudomonadota</taxon>
        <taxon>Betaproteobacteria</taxon>
        <taxon>Burkholderiales</taxon>
        <taxon>Comamonadaceae</taxon>
        <taxon>Ramlibacter</taxon>
    </lineage>
</organism>
<evidence type="ECO:0000313" key="3">
    <source>
        <dbReference type="Proteomes" id="UP000617041"/>
    </source>
</evidence>
<sequence length="174" mass="18927">MAHPAGLLIAFVVFPLWVASGFADWACHRATHIERTSGLRENLLHQLMFVQVGIAVLGMALLQVNAAVLAIVGAMFLVHELTVWRDLRVSVPVRAVRPFEQMVHSFQELLPLVSLLLLAVIAWDGAGDWSLRWKDEPLPPALLAAGAVAVALFNALPLAQETLACLRASRSAAR</sequence>
<feature type="transmembrane region" description="Helical" evidence="1">
    <location>
        <begin position="109"/>
        <end position="126"/>
    </location>
</feature>
<dbReference type="EMBL" id="JAEDAO010000001">
    <property type="protein sequence ID" value="MBK0391492.1"/>
    <property type="molecule type" value="Genomic_DNA"/>
</dbReference>
<name>A0A934UQF8_9BURK</name>
<keyword evidence="1" id="KW-1133">Transmembrane helix</keyword>
<dbReference type="AlphaFoldDB" id="A0A934UQF8"/>
<keyword evidence="1" id="KW-0812">Transmembrane</keyword>
<evidence type="ECO:0000313" key="2">
    <source>
        <dbReference type="EMBL" id="MBK0391492.1"/>
    </source>
</evidence>
<comment type="caution">
    <text evidence="2">The sequence shown here is derived from an EMBL/GenBank/DDBJ whole genome shotgun (WGS) entry which is preliminary data.</text>
</comment>
<keyword evidence="1" id="KW-0472">Membrane</keyword>
<dbReference type="RefSeq" id="WP_200786307.1">
    <property type="nucleotide sequence ID" value="NZ_JAEDAO010000001.1"/>
</dbReference>